<gene>
    <name evidence="2" type="ORF">OQ273_06930</name>
</gene>
<evidence type="ECO:0000313" key="2">
    <source>
        <dbReference type="EMBL" id="MDA5398305.1"/>
    </source>
</evidence>
<accession>A0A9X3ZH86</accession>
<dbReference type="AlphaFoldDB" id="A0A9X3ZH86"/>
<proteinExistence type="predicted"/>
<reference evidence="2" key="1">
    <citation type="submission" date="2022-11" db="EMBL/GenBank/DDBJ databases">
        <title>Draft genome sequence of Hoeflea poritis E7-10 and Hoeflea prorocentri PM5-8, separated from scleractinian coral Porites lutea and marine dinoflagellate.</title>
        <authorList>
            <person name="Zhang G."/>
            <person name="Wei Q."/>
            <person name="Cai L."/>
        </authorList>
    </citation>
    <scope>NUCLEOTIDE SEQUENCE</scope>
    <source>
        <strain evidence="2">PM5-8</strain>
    </source>
</reference>
<keyword evidence="3" id="KW-1185">Reference proteome</keyword>
<dbReference type="InterPro" id="IPR003779">
    <property type="entry name" value="CMD-like"/>
</dbReference>
<dbReference type="Gene3D" id="1.20.1290.10">
    <property type="entry name" value="AhpD-like"/>
    <property type="match status" value="1"/>
</dbReference>
<feature type="domain" description="Carboxymuconolactone decarboxylase-like" evidence="1">
    <location>
        <begin position="18"/>
        <end position="95"/>
    </location>
</feature>
<protein>
    <submittedName>
        <fullName evidence="2">Carboxymuconolactone decarboxylase family protein</fullName>
    </submittedName>
</protein>
<dbReference type="Pfam" id="PF02627">
    <property type="entry name" value="CMD"/>
    <property type="match status" value="1"/>
</dbReference>
<dbReference type="InterPro" id="IPR029032">
    <property type="entry name" value="AhpD-like"/>
</dbReference>
<dbReference type="NCBIfam" id="TIGR00778">
    <property type="entry name" value="ahpD_dom"/>
    <property type="match status" value="1"/>
</dbReference>
<dbReference type="PANTHER" id="PTHR34846">
    <property type="entry name" value="4-CARBOXYMUCONOLACTONE DECARBOXYLASE FAMILY PROTEIN (AFU_ORTHOLOGUE AFUA_6G11590)"/>
    <property type="match status" value="1"/>
</dbReference>
<dbReference type="Proteomes" id="UP001151234">
    <property type="component" value="Unassembled WGS sequence"/>
</dbReference>
<evidence type="ECO:0000313" key="3">
    <source>
        <dbReference type="Proteomes" id="UP001151234"/>
    </source>
</evidence>
<dbReference type="EMBL" id="JAPJZI010000001">
    <property type="protein sequence ID" value="MDA5398305.1"/>
    <property type="molecule type" value="Genomic_DNA"/>
</dbReference>
<dbReference type="PANTHER" id="PTHR34846:SF10">
    <property type="entry name" value="CYTOPLASMIC PROTEIN"/>
    <property type="match status" value="1"/>
</dbReference>
<name>A0A9X3ZH86_9HYPH</name>
<organism evidence="2 3">
    <name type="scientific">Hoeflea prorocentri</name>
    <dbReference type="NCBI Taxonomy" id="1922333"/>
    <lineage>
        <taxon>Bacteria</taxon>
        <taxon>Pseudomonadati</taxon>
        <taxon>Pseudomonadota</taxon>
        <taxon>Alphaproteobacteria</taxon>
        <taxon>Hyphomicrobiales</taxon>
        <taxon>Rhizobiaceae</taxon>
        <taxon>Hoeflea</taxon>
    </lineage>
</organism>
<dbReference type="GO" id="GO:0051920">
    <property type="term" value="F:peroxiredoxin activity"/>
    <property type="evidence" value="ECO:0007669"/>
    <property type="project" value="InterPro"/>
</dbReference>
<comment type="caution">
    <text evidence="2">The sequence shown here is derived from an EMBL/GenBank/DDBJ whole genome shotgun (WGS) entry which is preliminary data.</text>
</comment>
<dbReference type="RefSeq" id="WP_267989737.1">
    <property type="nucleotide sequence ID" value="NZ_JAPJZI010000001.1"/>
</dbReference>
<sequence>MGLTRFNIRKSAPHIIRGLLDMETAIAGSKIEPKLRHLIKLRASQINGCAYCVEMHSREGRQEGDTLDRLAAVIVWRDTSHFSPAERAALAWTEALTDASSRADLDRIFADLEAHFDIEEIAAINACIAAINAWNRLGIGAHGTRAA</sequence>
<dbReference type="SUPFAM" id="SSF69118">
    <property type="entry name" value="AhpD-like"/>
    <property type="match status" value="1"/>
</dbReference>
<evidence type="ECO:0000259" key="1">
    <source>
        <dbReference type="Pfam" id="PF02627"/>
    </source>
</evidence>
<dbReference type="InterPro" id="IPR004675">
    <property type="entry name" value="AhpD_core"/>
</dbReference>